<evidence type="ECO:0000256" key="16">
    <source>
        <dbReference type="ARBA" id="ARBA00023163"/>
    </source>
</evidence>
<dbReference type="InterPro" id="IPR055187">
    <property type="entry name" value="C2CH-3rd_BIRD-IDD"/>
</dbReference>
<keyword evidence="11 17" id="KW-0408">Iron</keyword>
<dbReference type="PANTHER" id="PTHR24282">
    <property type="entry name" value="CYTOCHROME P450 FAMILY MEMBER"/>
    <property type="match status" value="1"/>
</dbReference>
<dbReference type="InterPro" id="IPR036396">
    <property type="entry name" value="Cyt_P450_sf"/>
</dbReference>
<feature type="compositionally biased region" description="Polar residues" evidence="19">
    <location>
        <begin position="16"/>
        <end position="38"/>
    </location>
</feature>
<dbReference type="SUPFAM" id="SSF48264">
    <property type="entry name" value="Cytochrome P450"/>
    <property type="match status" value="1"/>
</dbReference>
<dbReference type="GO" id="GO:0006355">
    <property type="term" value="P:regulation of DNA-templated transcription"/>
    <property type="evidence" value="ECO:0007669"/>
    <property type="project" value="UniProtKB-ARBA"/>
</dbReference>
<dbReference type="Pfam" id="PF00067">
    <property type="entry name" value="p450"/>
    <property type="match status" value="1"/>
</dbReference>
<keyword evidence="7 18" id="KW-0863">Zinc-finger</keyword>
<comment type="cofactor">
    <cofactor evidence="17">
        <name>heme</name>
        <dbReference type="ChEBI" id="CHEBI:30413"/>
    </cofactor>
</comment>
<evidence type="ECO:0000256" key="19">
    <source>
        <dbReference type="SAM" id="MobiDB-lite"/>
    </source>
</evidence>
<dbReference type="PRINTS" id="PR00463">
    <property type="entry name" value="EP450I"/>
</dbReference>
<dbReference type="Gene3D" id="1.10.630.10">
    <property type="entry name" value="Cytochrome P450"/>
    <property type="match status" value="1"/>
</dbReference>
<dbReference type="PROSITE" id="PS00086">
    <property type="entry name" value="CYTOCHROME_P450"/>
    <property type="match status" value="1"/>
</dbReference>
<evidence type="ECO:0000256" key="10">
    <source>
        <dbReference type="ARBA" id="ARBA00023002"/>
    </source>
</evidence>
<dbReference type="GO" id="GO:0020037">
    <property type="term" value="F:heme binding"/>
    <property type="evidence" value="ECO:0007669"/>
    <property type="project" value="InterPro"/>
</dbReference>
<feature type="region of interest" description="Disordered" evidence="19">
    <location>
        <begin position="1"/>
        <end position="52"/>
    </location>
</feature>
<evidence type="ECO:0000256" key="17">
    <source>
        <dbReference type="PIRSR" id="PIRSR602401-1"/>
    </source>
</evidence>
<dbReference type="Pfam" id="PF22996">
    <property type="entry name" value="C2H2-2nd_BIRD-IDD"/>
    <property type="match status" value="1"/>
</dbReference>
<evidence type="ECO:0000256" key="1">
    <source>
        <dbReference type="ARBA" id="ARBA00004167"/>
    </source>
</evidence>
<proteinExistence type="inferred from homology"/>
<dbReference type="GO" id="GO:0005506">
    <property type="term" value="F:iron ion binding"/>
    <property type="evidence" value="ECO:0007669"/>
    <property type="project" value="InterPro"/>
</dbReference>
<evidence type="ECO:0000256" key="6">
    <source>
        <dbReference type="ARBA" id="ARBA00022737"/>
    </source>
</evidence>
<feature type="domain" description="C2H2-type" evidence="20">
    <location>
        <begin position="69"/>
        <end position="91"/>
    </location>
</feature>
<dbReference type="InterPro" id="IPR013087">
    <property type="entry name" value="Znf_C2H2_type"/>
</dbReference>
<evidence type="ECO:0000256" key="18">
    <source>
        <dbReference type="PROSITE-ProRule" id="PRU00042"/>
    </source>
</evidence>
<reference evidence="21" key="1">
    <citation type="submission" date="2020-06" db="EMBL/GenBank/DDBJ databases">
        <authorList>
            <person name="Li T."/>
            <person name="Hu X."/>
            <person name="Zhang T."/>
            <person name="Song X."/>
            <person name="Zhang H."/>
            <person name="Dai N."/>
            <person name="Sheng W."/>
            <person name="Hou X."/>
            <person name="Wei L."/>
        </authorList>
    </citation>
    <scope>NUCLEOTIDE SEQUENCE</scope>
    <source>
        <strain evidence="21">KEN1</strain>
        <tissue evidence="21">Leaf</tissue>
    </source>
</reference>
<dbReference type="PRINTS" id="PR00385">
    <property type="entry name" value="P450"/>
</dbReference>
<keyword evidence="5 17" id="KW-0479">Metal-binding</keyword>
<feature type="region of interest" description="Disordered" evidence="19">
    <location>
        <begin position="434"/>
        <end position="453"/>
    </location>
</feature>
<evidence type="ECO:0000256" key="15">
    <source>
        <dbReference type="ARBA" id="ARBA00023136"/>
    </source>
</evidence>
<keyword evidence="4" id="KW-0812">Transmembrane</keyword>
<evidence type="ECO:0000313" key="21">
    <source>
        <dbReference type="EMBL" id="KAL0432429.1"/>
    </source>
</evidence>
<dbReference type="InterPro" id="IPR001128">
    <property type="entry name" value="Cyt_P450"/>
</dbReference>
<dbReference type="PROSITE" id="PS50157">
    <property type="entry name" value="ZINC_FINGER_C2H2_2"/>
    <property type="match status" value="1"/>
</dbReference>
<dbReference type="Pfam" id="PF22995">
    <property type="entry name" value="C2CH-3rd_BIRD-IDD"/>
    <property type="match status" value="1"/>
</dbReference>
<evidence type="ECO:0000256" key="14">
    <source>
        <dbReference type="ARBA" id="ARBA00023125"/>
    </source>
</evidence>
<dbReference type="GO" id="GO:0016020">
    <property type="term" value="C:membrane"/>
    <property type="evidence" value="ECO:0007669"/>
    <property type="project" value="UniProtKB-SubCell"/>
</dbReference>
<name>A0AAW2VRQ7_9LAMI</name>
<keyword evidence="12" id="KW-0805">Transcription regulation</keyword>
<comment type="similarity">
    <text evidence="2">Belongs to the cytochrome P450 family.</text>
</comment>
<feature type="compositionally biased region" description="Low complexity" evidence="19">
    <location>
        <begin position="440"/>
        <end position="453"/>
    </location>
</feature>
<dbReference type="FunFam" id="3.30.160.60:FF:000554">
    <property type="entry name" value="protein indeterminate-domain 12-like"/>
    <property type="match status" value="1"/>
</dbReference>
<evidence type="ECO:0000256" key="2">
    <source>
        <dbReference type="ARBA" id="ARBA00010617"/>
    </source>
</evidence>
<dbReference type="InterPro" id="IPR017972">
    <property type="entry name" value="Cyt_P450_CS"/>
</dbReference>
<keyword evidence="6" id="KW-0677">Repeat</keyword>
<evidence type="ECO:0000259" key="20">
    <source>
        <dbReference type="PROSITE" id="PS50157"/>
    </source>
</evidence>
<keyword evidence="3 17" id="KW-0349">Heme</keyword>
<evidence type="ECO:0000256" key="13">
    <source>
        <dbReference type="ARBA" id="ARBA00023033"/>
    </source>
</evidence>
<dbReference type="GO" id="GO:0004497">
    <property type="term" value="F:monooxygenase activity"/>
    <property type="evidence" value="ECO:0007669"/>
    <property type="project" value="UniProtKB-KW"/>
</dbReference>
<dbReference type="EMBL" id="JACGWN010000009">
    <property type="protein sequence ID" value="KAL0432429.1"/>
    <property type="molecule type" value="Genomic_DNA"/>
</dbReference>
<organism evidence="21">
    <name type="scientific">Sesamum latifolium</name>
    <dbReference type="NCBI Taxonomy" id="2727402"/>
    <lineage>
        <taxon>Eukaryota</taxon>
        <taxon>Viridiplantae</taxon>
        <taxon>Streptophyta</taxon>
        <taxon>Embryophyta</taxon>
        <taxon>Tracheophyta</taxon>
        <taxon>Spermatophyta</taxon>
        <taxon>Magnoliopsida</taxon>
        <taxon>eudicotyledons</taxon>
        <taxon>Gunneridae</taxon>
        <taxon>Pentapetalae</taxon>
        <taxon>asterids</taxon>
        <taxon>lamiids</taxon>
        <taxon>Lamiales</taxon>
        <taxon>Pedaliaceae</taxon>
        <taxon>Sesamum</taxon>
    </lineage>
</organism>
<evidence type="ECO:0000256" key="9">
    <source>
        <dbReference type="ARBA" id="ARBA00022989"/>
    </source>
</evidence>
<evidence type="ECO:0000256" key="12">
    <source>
        <dbReference type="ARBA" id="ARBA00023015"/>
    </source>
</evidence>
<sequence>MEMENSSQIPFPAASGESNIPTAGNETKSDQLAETAQPTKKKRSLPGMPDPDAEVIALSPKTLLATNRFVCEICNKGFQRDQNLQLHRRGHNLPWKLRQRTSKEVRKRVYVCPEPTCIHHDPSRALGDLTGIKKHFCRKHGEKKYKCERCSKKYAVHSDWKAHMKTCGTREYRCDCGTLFSRRAPGSTSGGHEFWWRFKGSGSCAAPRCFQSAATSAYSVHRRVVPGAVHTKFRILKPFSLQKAVPFVDRVIFPLLCHVLFMVSAELAPENQTAQIQPSPETAALSSSTTTITAAPAATTRAATPAFVPGSSSTSTGLVSGSTGIFSSIFNASSTAADLPQPPTQPASYPGLICAMAGPDHKAIDPISLSLSSSLYGSSSLFSAASEVNPQPHYGSSPQLALSATALLQKAAQIGATSSSSSFLRGLGLAMPSPSRAQDNASTMASATSSSNTPLHWTSGVKLEINSLASGLGLGLSSSRSSGFDGSMMSPSTSLYGNKPTTLDFLGLGVGAGEASSSGLSAFLSSIGGGLNMASASLAGRPAYRPIFGNSAGVRRQLIAEAESRPISGITHDVVHRVIPHYSKWSTLYGKNFLYWFGAKPRLAVADPEIIKEVLMNTNGRFRVIKSNPSSKMLLGDGLVGLDGEKWAVHRRIATQAFNMERVKVWVPEIVASTDKMLNRWEEKRAEKSEFELDVHKELQALSADIISRTAFGSSFEEGKRIFELQEQQVTLVLQAFRSVYIPGFRFLPTKKNRMRWKLDRETRQSIRALIEKSCKNIENWHALLTLFMSPYKNDDGIEERLDMEEIIDECKTFYFAGKETTANLLSWALLLLAHHQGWQTQARDEVLVTCGSNTRPSAENLSDLKLINMILNETGRLYPPAVALMRQASQNVKLGNLVIPAGTQLYLAMTAVHHDTEIWGDDANDFNPLRFAEPRKHLASFFPFGLGPRICVGQNLAIVEAKLVLAMILQQYSFVISPSYVHAPMQSVTLQPQYGLQLLFTRILH</sequence>
<keyword evidence="9" id="KW-1133">Transmembrane helix</keyword>
<dbReference type="InterPro" id="IPR036236">
    <property type="entry name" value="Znf_C2H2_sf"/>
</dbReference>
<reference evidence="21" key="2">
    <citation type="journal article" date="2024" name="Plant">
        <title>Genomic evolution and insights into agronomic trait innovations of Sesamum species.</title>
        <authorList>
            <person name="Miao H."/>
            <person name="Wang L."/>
            <person name="Qu L."/>
            <person name="Liu H."/>
            <person name="Sun Y."/>
            <person name="Le M."/>
            <person name="Wang Q."/>
            <person name="Wei S."/>
            <person name="Zheng Y."/>
            <person name="Lin W."/>
            <person name="Duan Y."/>
            <person name="Cao H."/>
            <person name="Xiong S."/>
            <person name="Wang X."/>
            <person name="Wei L."/>
            <person name="Li C."/>
            <person name="Ma Q."/>
            <person name="Ju M."/>
            <person name="Zhao R."/>
            <person name="Li G."/>
            <person name="Mu C."/>
            <person name="Tian Q."/>
            <person name="Mei H."/>
            <person name="Zhang T."/>
            <person name="Gao T."/>
            <person name="Zhang H."/>
        </authorList>
    </citation>
    <scope>NUCLEOTIDE SEQUENCE</scope>
    <source>
        <strain evidence="21">KEN1</strain>
    </source>
</reference>
<evidence type="ECO:0000256" key="5">
    <source>
        <dbReference type="ARBA" id="ARBA00022723"/>
    </source>
</evidence>
<keyword evidence="13" id="KW-0503">Monooxygenase</keyword>
<dbReference type="GO" id="GO:0016705">
    <property type="term" value="F:oxidoreductase activity, acting on paired donors, with incorporation or reduction of molecular oxygen"/>
    <property type="evidence" value="ECO:0007669"/>
    <property type="project" value="InterPro"/>
</dbReference>
<keyword evidence="14" id="KW-0238">DNA-binding</keyword>
<dbReference type="InterPro" id="IPR055186">
    <property type="entry name" value="C2H2-2nd_BIRD-IDD"/>
</dbReference>
<feature type="binding site" description="axial binding residue" evidence="17">
    <location>
        <position position="952"/>
    </location>
    <ligand>
        <name>heme</name>
        <dbReference type="ChEBI" id="CHEBI:30413"/>
    </ligand>
    <ligandPart>
        <name>Fe</name>
        <dbReference type="ChEBI" id="CHEBI:18248"/>
    </ligandPart>
</feature>
<dbReference type="SMART" id="SM00355">
    <property type="entry name" value="ZnF_C2H2"/>
    <property type="match status" value="3"/>
</dbReference>
<accession>A0AAW2VRQ7</accession>
<keyword evidence="10" id="KW-0560">Oxidoreductase</keyword>
<evidence type="ECO:0000256" key="7">
    <source>
        <dbReference type="ARBA" id="ARBA00022771"/>
    </source>
</evidence>
<evidence type="ECO:0000256" key="4">
    <source>
        <dbReference type="ARBA" id="ARBA00022692"/>
    </source>
</evidence>
<dbReference type="InterPro" id="IPR050665">
    <property type="entry name" value="Cytochrome_P450_Monooxygen"/>
</dbReference>
<evidence type="ECO:0000256" key="11">
    <source>
        <dbReference type="ARBA" id="ARBA00023004"/>
    </source>
</evidence>
<dbReference type="SUPFAM" id="SSF57667">
    <property type="entry name" value="beta-beta-alpha zinc fingers"/>
    <property type="match status" value="1"/>
</dbReference>
<gene>
    <name evidence="21" type="ORF">Slati_2577200</name>
</gene>
<dbReference type="GO" id="GO:0003677">
    <property type="term" value="F:DNA binding"/>
    <property type="evidence" value="ECO:0007669"/>
    <property type="project" value="UniProtKB-KW"/>
</dbReference>
<evidence type="ECO:0000256" key="8">
    <source>
        <dbReference type="ARBA" id="ARBA00022833"/>
    </source>
</evidence>
<evidence type="ECO:0000256" key="3">
    <source>
        <dbReference type="ARBA" id="ARBA00022617"/>
    </source>
</evidence>
<dbReference type="GO" id="GO:0008270">
    <property type="term" value="F:zinc ion binding"/>
    <property type="evidence" value="ECO:0007669"/>
    <property type="project" value="UniProtKB-KW"/>
</dbReference>
<comment type="subcellular location">
    <subcellularLocation>
        <location evidence="1">Membrane</location>
        <topology evidence="1">Single-pass membrane protein</topology>
    </subcellularLocation>
</comment>
<keyword evidence="8" id="KW-0862">Zinc</keyword>
<dbReference type="PROSITE" id="PS00028">
    <property type="entry name" value="ZINC_FINGER_C2H2_1"/>
    <property type="match status" value="1"/>
</dbReference>
<protein>
    <submittedName>
        <fullName evidence="21">Cytochrome</fullName>
    </submittedName>
</protein>
<dbReference type="InterPro" id="IPR002401">
    <property type="entry name" value="Cyt_P450_E_grp-I"/>
</dbReference>
<keyword evidence="16" id="KW-0804">Transcription</keyword>
<keyword evidence="15" id="KW-0472">Membrane</keyword>
<comment type="caution">
    <text evidence="21">The sequence shown here is derived from an EMBL/GenBank/DDBJ whole genome shotgun (WGS) entry which is preliminary data.</text>
</comment>
<dbReference type="Gene3D" id="3.30.160.60">
    <property type="entry name" value="Classic Zinc Finger"/>
    <property type="match status" value="1"/>
</dbReference>
<dbReference type="PANTHER" id="PTHR24282:SF211">
    <property type="entry name" value="CYTOCHROME P450-RELATED"/>
    <property type="match status" value="1"/>
</dbReference>
<dbReference type="AlphaFoldDB" id="A0AAW2VRQ7"/>